<dbReference type="GO" id="GO:0008270">
    <property type="term" value="F:zinc ion binding"/>
    <property type="evidence" value="ECO:0007669"/>
    <property type="project" value="UniProtKB-KW"/>
</dbReference>
<evidence type="ECO:0000313" key="8">
    <source>
        <dbReference type="Proteomes" id="UP000673552"/>
    </source>
</evidence>
<feature type="region of interest" description="Disordered" evidence="5">
    <location>
        <begin position="193"/>
        <end position="221"/>
    </location>
</feature>
<dbReference type="GO" id="GO:0006513">
    <property type="term" value="P:protein monoubiquitination"/>
    <property type="evidence" value="ECO:0007669"/>
    <property type="project" value="InterPro"/>
</dbReference>
<evidence type="ECO:0000256" key="2">
    <source>
        <dbReference type="ARBA" id="ARBA00022771"/>
    </source>
</evidence>
<dbReference type="GeneID" id="92515474"/>
<evidence type="ECO:0000256" key="1">
    <source>
        <dbReference type="ARBA" id="ARBA00022723"/>
    </source>
</evidence>
<keyword evidence="8" id="KW-1185">Reference proteome</keyword>
<dbReference type="InterPro" id="IPR017907">
    <property type="entry name" value="Znf_RING_CS"/>
</dbReference>
<dbReference type="PANTHER" id="PTHR14134:SF4">
    <property type="entry name" value="PROTEIN NCA1"/>
    <property type="match status" value="1"/>
</dbReference>
<dbReference type="Pfam" id="PF13923">
    <property type="entry name" value="zf-C3HC4_2"/>
    <property type="match status" value="1"/>
</dbReference>
<dbReference type="InterPro" id="IPR001841">
    <property type="entry name" value="Znf_RING"/>
</dbReference>
<keyword evidence="2 4" id="KW-0863">Zinc-finger</keyword>
<dbReference type="Proteomes" id="UP000673552">
    <property type="component" value="Chromosome 17"/>
</dbReference>
<comment type="caution">
    <text evidence="7">The sequence shown here is derived from an EMBL/GenBank/DDBJ whole genome shotgun (WGS) entry which is preliminary data.</text>
</comment>
<organism evidence="7 8">
    <name type="scientific">Leishmania martiniquensis</name>
    <dbReference type="NCBI Taxonomy" id="1580590"/>
    <lineage>
        <taxon>Eukaryota</taxon>
        <taxon>Discoba</taxon>
        <taxon>Euglenozoa</taxon>
        <taxon>Kinetoplastea</taxon>
        <taxon>Metakinetoplastina</taxon>
        <taxon>Trypanosomatida</taxon>
        <taxon>Trypanosomatidae</taxon>
        <taxon>Leishmaniinae</taxon>
        <taxon>Leishmania</taxon>
    </lineage>
</organism>
<feature type="domain" description="RING-type" evidence="6">
    <location>
        <begin position="21"/>
        <end position="59"/>
    </location>
</feature>
<dbReference type="SMART" id="SM00184">
    <property type="entry name" value="RING"/>
    <property type="match status" value="1"/>
</dbReference>
<evidence type="ECO:0000313" key="7">
    <source>
        <dbReference type="EMBL" id="KAG5481490.1"/>
    </source>
</evidence>
<dbReference type="RefSeq" id="XP_067179597.1">
    <property type="nucleotide sequence ID" value="XM_067322962.1"/>
</dbReference>
<feature type="region of interest" description="Disordered" evidence="5">
    <location>
        <begin position="123"/>
        <end position="165"/>
    </location>
</feature>
<dbReference type="OrthoDB" id="273771at2759"/>
<evidence type="ECO:0000256" key="3">
    <source>
        <dbReference type="ARBA" id="ARBA00022833"/>
    </source>
</evidence>
<proteinExistence type="predicted"/>
<reference evidence="7 8" key="1">
    <citation type="submission" date="2021-03" db="EMBL/GenBank/DDBJ databases">
        <title>Leishmania (Mundinia) martiniquensis Genome sequencing and assembly.</title>
        <authorList>
            <person name="Almutairi H."/>
            <person name="Gatherer D."/>
        </authorList>
    </citation>
    <scope>NUCLEOTIDE SEQUENCE [LARGE SCALE GENOMIC DNA]</scope>
    <source>
        <strain evidence="7">LSCM1</strain>
    </source>
</reference>
<dbReference type="GO" id="GO:0006301">
    <property type="term" value="P:DNA damage tolerance"/>
    <property type="evidence" value="ECO:0007669"/>
    <property type="project" value="InterPro"/>
</dbReference>
<dbReference type="PANTHER" id="PTHR14134">
    <property type="entry name" value="E3 UBIQUITIN-PROTEIN LIGASE RAD18"/>
    <property type="match status" value="1"/>
</dbReference>
<name>A0A836KSU7_9TRYP</name>
<dbReference type="GO" id="GO:0061630">
    <property type="term" value="F:ubiquitin protein ligase activity"/>
    <property type="evidence" value="ECO:0007669"/>
    <property type="project" value="InterPro"/>
</dbReference>
<keyword evidence="1" id="KW-0479">Metal-binding</keyword>
<dbReference type="InterPro" id="IPR013083">
    <property type="entry name" value="Znf_RING/FYVE/PHD"/>
</dbReference>
<accession>A0A836KSU7</accession>
<gene>
    <name evidence="7" type="ORF">LSCM1_05507</name>
</gene>
<protein>
    <recommendedName>
        <fullName evidence="6">RING-type domain-containing protein</fullName>
    </recommendedName>
</protein>
<dbReference type="GO" id="GO:0003697">
    <property type="term" value="F:single-stranded DNA binding"/>
    <property type="evidence" value="ECO:0007669"/>
    <property type="project" value="InterPro"/>
</dbReference>
<evidence type="ECO:0000259" key="6">
    <source>
        <dbReference type="PROSITE" id="PS50089"/>
    </source>
</evidence>
<dbReference type="AlphaFoldDB" id="A0A836KSU7"/>
<keyword evidence="3" id="KW-0862">Zinc</keyword>
<dbReference type="InterPro" id="IPR039577">
    <property type="entry name" value="Rad18"/>
</dbReference>
<dbReference type="KEGG" id="lmat:92515474"/>
<dbReference type="PROSITE" id="PS50089">
    <property type="entry name" value="ZF_RING_2"/>
    <property type="match status" value="1"/>
</dbReference>
<evidence type="ECO:0000256" key="4">
    <source>
        <dbReference type="PROSITE-ProRule" id="PRU00175"/>
    </source>
</evidence>
<sequence length="716" mass="76079">MFAAMADAIPLLQAAHADCTCRVCLDVFKEPVCFSCGHILCRTCATRCIAARPRCPLCNQAVPNLRHCVPLPQLALFCILTREVGLRVDGCQQRLSVQNTSATLSNRGHASPLKRRRGATAGDALGETHGEHHALGPRRLSPSSPQRQQPILALRESHASRSGWSAGTAIEGTTIVGAEEADLPALLHDAAGETQRLQSGSPSPRPPSMAGEGNALLSEPPHHPTIALVATSSPSAGALCATDSRALERTQSQPLTSTPPPALSPSLALACTPLQLLRVRLAEDADQLDSTPRLSSLPRTAPAVVEAPHIAAAARTSGRSDEASSGTLFAKSALHLTRVTAWSSWRRGGGVIHCTLTPPAARLLAREGGVAEGAALTAASRRPFLSTGTTASLWHRFGCCVLCGLDVVERTAVRHRLHRLLRSPTAHCDPAELAEQTEESLSLLLGPLWGVRCEVQIHCTNSVRARVSEGEGEYATTKLDAVQVKNPCRGGNETTASHVTGVAHHNCLAWAGLLDLFTNTSVEDHSTAAAAAEDLAPATTASLHMTVPLQDPLDVLAAHASGRVARWQLLAATLWHQQQWEPSAERELRERIEASVGGTAKGPLMTSHCALCESGATPSASDSRFFSFGAGLRTCEGTVRGESSCGQQFHYPCALLAGASACLVFGLEDEHNLLAAGADECIRDRNAGERRSRLGLPVEVWCGACHERHEARRRRR</sequence>
<dbReference type="SUPFAM" id="SSF57850">
    <property type="entry name" value="RING/U-box"/>
    <property type="match status" value="1"/>
</dbReference>
<dbReference type="Gene3D" id="3.30.40.10">
    <property type="entry name" value="Zinc/RING finger domain, C3HC4 (zinc finger)"/>
    <property type="match status" value="1"/>
</dbReference>
<evidence type="ECO:0000256" key="5">
    <source>
        <dbReference type="SAM" id="MobiDB-lite"/>
    </source>
</evidence>
<dbReference type="PROSITE" id="PS00518">
    <property type="entry name" value="ZF_RING_1"/>
    <property type="match status" value="1"/>
</dbReference>
<dbReference type="EMBL" id="JAFEUZ010000017">
    <property type="protein sequence ID" value="KAG5481490.1"/>
    <property type="molecule type" value="Genomic_DNA"/>
</dbReference>